<name>A0AAQ3U696_PASNO</name>
<gene>
    <name evidence="2" type="ORF">U9M48_031139</name>
</gene>
<dbReference type="AlphaFoldDB" id="A0AAQ3U696"/>
<evidence type="ECO:0000256" key="1">
    <source>
        <dbReference type="SAM" id="MobiDB-lite"/>
    </source>
</evidence>
<accession>A0AAQ3U696</accession>
<feature type="region of interest" description="Disordered" evidence="1">
    <location>
        <begin position="85"/>
        <end position="113"/>
    </location>
</feature>
<protein>
    <submittedName>
        <fullName evidence="2">Uncharacterized protein</fullName>
    </submittedName>
</protein>
<keyword evidence="3" id="KW-1185">Reference proteome</keyword>
<proteinExistence type="predicted"/>
<dbReference type="EMBL" id="CP144751">
    <property type="protein sequence ID" value="WVZ84065.1"/>
    <property type="molecule type" value="Genomic_DNA"/>
</dbReference>
<evidence type="ECO:0000313" key="2">
    <source>
        <dbReference type="EMBL" id="WVZ84065.1"/>
    </source>
</evidence>
<evidence type="ECO:0000313" key="3">
    <source>
        <dbReference type="Proteomes" id="UP001341281"/>
    </source>
</evidence>
<organism evidence="2 3">
    <name type="scientific">Paspalum notatum var. saurae</name>
    <dbReference type="NCBI Taxonomy" id="547442"/>
    <lineage>
        <taxon>Eukaryota</taxon>
        <taxon>Viridiplantae</taxon>
        <taxon>Streptophyta</taxon>
        <taxon>Embryophyta</taxon>
        <taxon>Tracheophyta</taxon>
        <taxon>Spermatophyta</taxon>
        <taxon>Magnoliopsida</taxon>
        <taxon>Liliopsida</taxon>
        <taxon>Poales</taxon>
        <taxon>Poaceae</taxon>
        <taxon>PACMAD clade</taxon>
        <taxon>Panicoideae</taxon>
        <taxon>Andropogonodae</taxon>
        <taxon>Paspaleae</taxon>
        <taxon>Paspalinae</taxon>
        <taxon>Paspalum</taxon>
    </lineage>
</organism>
<dbReference type="Proteomes" id="UP001341281">
    <property type="component" value="Chromosome 07"/>
</dbReference>
<sequence length="113" mass="12495">MSPLKSRTVSSIEAVRTTQPLSDRMAPKRFFVLMILVFLVAAAETAVLDATTAKSSESTMASSAAGISEEKLWIAPRVPLFIPPRLPPNRMRARQQAATAPYKERTHRSNNKQ</sequence>
<reference evidence="2 3" key="1">
    <citation type="submission" date="2024-02" db="EMBL/GenBank/DDBJ databases">
        <title>High-quality chromosome-scale genome assembly of Pensacola bahiagrass (Paspalum notatum Flugge var. saurae).</title>
        <authorList>
            <person name="Vega J.M."/>
            <person name="Podio M."/>
            <person name="Orjuela J."/>
            <person name="Siena L.A."/>
            <person name="Pessino S.C."/>
            <person name="Combes M.C."/>
            <person name="Mariac C."/>
            <person name="Albertini E."/>
            <person name="Pupilli F."/>
            <person name="Ortiz J.P.A."/>
            <person name="Leblanc O."/>
        </authorList>
    </citation>
    <scope>NUCLEOTIDE SEQUENCE [LARGE SCALE GENOMIC DNA]</scope>
    <source>
        <strain evidence="2">R1</strain>
        <tissue evidence="2">Leaf</tissue>
    </source>
</reference>